<protein>
    <submittedName>
        <fullName evidence="1">Uncharacterized protein</fullName>
    </submittedName>
</protein>
<accession>A0A319A6S8</accession>
<reference evidence="1 2" key="1">
    <citation type="submission" date="2016-12" db="EMBL/GenBank/DDBJ databases">
        <title>The genomes of Aspergillus section Nigri reveals drivers in fungal speciation.</title>
        <authorList>
            <consortium name="DOE Joint Genome Institute"/>
            <person name="Vesth T.C."/>
            <person name="Nybo J."/>
            <person name="Theobald S."/>
            <person name="Brandl J."/>
            <person name="Frisvad J.C."/>
            <person name="Nielsen K.F."/>
            <person name="Lyhne E.K."/>
            <person name="Kogle M.E."/>
            <person name="Kuo A."/>
            <person name="Riley R."/>
            <person name="Clum A."/>
            <person name="Nolan M."/>
            <person name="Lipzen A."/>
            <person name="Salamov A."/>
            <person name="Henrissat B."/>
            <person name="Wiebenga A."/>
            <person name="De Vries R.P."/>
            <person name="Grigoriev I.V."/>
            <person name="Mortensen U.H."/>
            <person name="Andersen M.R."/>
            <person name="Baker S.E."/>
        </authorList>
    </citation>
    <scope>NUCLEOTIDE SEQUENCE [LARGE SCALE GENOMIC DNA]</scope>
    <source>
        <strain evidence="1 2">JOP 1030-1</strain>
    </source>
</reference>
<dbReference type="AlphaFoldDB" id="A0A319A6S8"/>
<gene>
    <name evidence="1" type="ORF">BP01DRAFT_195094</name>
</gene>
<proteinExistence type="predicted"/>
<keyword evidence="2" id="KW-1185">Reference proteome</keyword>
<dbReference type="RefSeq" id="XP_025433680.1">
    <property type="nucleotide sequence ID" value="XM_025570982.1"/>
</dbReference>
<organism evidence="1 2">
    <name type="scientific">Aspergillus saccharolyticus JOP 1030-1</name>
    <dbReference type="NCBI Taxonomy" id="1450539"/>
    <lineage>
        <taxon>Eukaryota</taxon>
        <taxon>Fungi</taxon>
        <taxon>Dikarya</taxon>
        <taxon>Ascomycota</taxon>
        <taxon>Pezizomycotina</taxon>
        <taxon>Eurotiomycetes</taxon>
        <taxon>Eurotiomycetidae</taxon>
        <taxon>Eurotiales</taxon>
        <taxon>Aspergillaceae</taxon>
        <taxon>Aspergillus</taxon>
        <taxon>Aspergillus subgen. Circumdati</taxon>
    </lineage>
</organism>
<dbReference type="EMBL" id="KZ821223">
    <property type="protein sequence ID" value="PYH47698.1"/>
    <property type="molecule type" value="Genomic_DNA"/>
</dbReference>
<name>A0A319A6S8_9EURO</name>
<sequence>MCSKQYLAAFVGLYAVCAVQLSHFCCRWDVLSSSSFRVGVVKGFVLYSRTSSLSRLLHAAPIHSMDWS</sequence>
<dbReference type="Proteomes" id="UP000248349">
    <property type="component" value="Unassembled WGS sequence"/>
</dbReference>
<dbReference type="GeneID" id="37072210"/>
<evidence type="ECO:0000313" key="2">
    <source>
        <dbReference type="Proteomes" id="UP000248349"/>
    </source>
</evidence>
<evidence type="ECO:0000313" key="1">
    <source>
        <dbReference type="EMBL" id="PYH47698.1"/>
    </source>
</evidence>